<organism evidence="8 9">
    <name type="scientific">Crateriforma conspicua</name>
    <dbReference type="NCBI Taxonomy" id="2527996"/>
    <lineage>
        <taxon>Bacteria</taxon>
        <taxon>Pseudomonadati</taxon>
        <taxon>Planctomycetota</taxon>
        <taxon>Planctomycetia</taxon>
        <taxon>Planctomycetales</taxon>
        <taxon>Planctomycetaceae</taxon>
        <taxon>Crateriforma</taxon>
    </lineage>
</organism>
<dbReference type="PANTHER" id="PTHR43133">
    <property type="entry name" value="RNA POLYMERASE ECF-TYPE SIGMA FACTO"/>
    <property type="match status" value="1"/>
</dbReference>
<dbReference type="RefSeq" id="WP_145296452.1">
    <property type="nucleotide sequence ID" value="NZ_CP036319.1"/>
</dbReference>
<dbReference type="SUPFAM" id="SSF88946">
    <property type="entry name" value="Sigma2 domain of RNA polymerase sigma factors"/>
    <property type="match status" value="1"/>
</dbReference>
<sequence length="172" mass="19741">MLTTEEITEIVLRQRLPLTAHIATVTRNFHLAEDVYQEVCVKAIGQVGKLESPQHLMNWFRVASRNRAIDVIRTREGRYVGLSDEAMSILESEWTETSLVPDNDRVDALSQCIESLSERSRQIVRMRYFENRSGKEIASFMDAKIASAYQAIARIHKALAECVRRRMEAETV</sequence>
<dbReference type="GO" id="GO:0003677">
    <property type="term" value="F:DNA binding"/>
    <property type="evidence" value="ECO:0007669"/>
    <property type="project" value="InterPro"/>
</dbReference>
<gene>
    <name evidence="7" type="ORF">Pan14r_06500</name>
    <name evidence="8" type="ORF">V7x_34470</name>
</gene>
<keyword evidence="4" id="KW-0804">Transcription</keyword>
<feature type="domain" description="RNA polymerase sigma factor 70 region 4 type 2" evidence="6">
    <location>
        <begin position="108"/>
        <end position="158"/>
    </location>
</feature>
<keyword evidence="10" id="KW-1185">Reference proteome</keyword>
<evidence type="ECO:0000313" key="9">
    <source>
        <dbReference type="Proteomes" id="UP000316476"/>
    </source>
</evidence>
<dbReference type="NCBIfam" id="TIGR02937">
    <property type="entry name" value="sigma70-ECF"/>
    <property type="match status" value="1"/>
</dbReference>
<dbReference type="EMBL" id="SJPZ01000002">
    <property type="protein sequence ID" value="TWU61758.1"/>
    <property type="molecule type" value="Genomic_DNA"/>
</dbReference>
<dbReference type="Pfam" id="PF08281">
    <property type="entry name" value="Sigma70_r4_2"/>
    <property type="match status" value="1"/>
</dbReference>
<dbReference type="PANTHER" id="PTHR43133:SF51">
    <property type="entry name" value="RNA POLYMERASE SIGMA FACTOR"/>
    <property type="match status" value="1"/>
</dbReference>
<proteinExistence type="inferred from homology"/>
<evidence type="ECO:0000259" key="6">
    <source>
        <dbReference type="Pfam" id="PF08281"/>
    </source>
</evidence>
<dbReference type="InterPro" id="IPR013325">
    <property type="entry name" value="RNA_pol_sigma_r2"/>
</dbReference>
<protein>
    <submittedName>
        <fullName evidence="8">RNA polymerase sigma factor</fullName>
    </submittedName>
</protein>
<dbReference type="InterPro" id="IPR036388">
    <property type="entry name" value="WH-like_DNA-bd_sf"/>
</dbReference>
<evidence type="ECO:0000259" key="5">
    <source>
        <dbReference type="Pfam" id="PF04542"/>
    </source>
</evidence>
<evidence type="ECO:0000313" key="8">
    <source>
        <dbReference type="EMBL" id="TWU61758.1"/>
    </source>
</evidence>
<accession>A0A5C6FM88</accession>
<dbReference type="InterPro" id="IPR039425">
    <property type="entry name" value="RNA_pol_sigma-70-like"/>
</dbReference>
<evidence type="ECO:0000313" key="7">
    <source>
        <dbReference type="EMBL" id="TWT68405.1"/>
    </source>
</evidence>
<dbReference type="EMBL" id="SJPL01000001">
    <property type="protein sequence ID" value="TWT68405.1"/>
    <property type="molecule type" value="Genomic_DNA"/>
</dbReference>
<accession>A0A5C5Y2E6</accession>
<dbReference type="GO" id="GO:0016987">
    <property type="term" value="F:sigma factor activity"/>
    <property type="evidence" value="ECO:0007669"/>
    <property type="project" value="UniProtKB-KW"/>
</dbReference>
<comment type="similarity">
    <text evidence="1">Belongs to the sigma-70 factor family. ECF subfamily.</text>
</comment>
<dbReference type="Proteomes" id="UP000317238">
    <property type="component" value="Unassembled WGS sequence"/>
</dbReference>
<dbReference type="Proteomes" id="UP000316476">
    <property type="component" value="Unassembled WGS sequence"/>
</dbReference>
<dbReference type="Gene3D" id="1.10.10.10">
    <property type="entry name" value="Winged helix-like DNA-binding domain superfamily/Winged helix DNA-binding domain"/>
    <property type="match status" value="1"/>
</dbReference>
<evidence type="ECO:0000256" key="4">
    <source>
        <dbReference type="ARBA" id="ARBA00023163"/>
    </source>
</evidence>
<dbReference type="InterPro" id="IPR014284">
    <property type="entry name" value="RNA_pol_sigma-70_dom"/>
</dbReference>
<evidence type="ECO:0000256" key="2">
    <source>
        <dbReference type="ARBA" id="ARBA00023015"/>
    </source>
</evidence>
<dbReference type="AlphaFoldDB" id="A0A5C6FM88"/>
<comment type="caution">
    <text evidence="8">The sequence shown here is derived from an EMBL/GenBank/DDBJ whole genome shotgun (WGS) entry which is preliminary data.</text>
</comment>
<dbReference type="Gene3D" id="1.10.1740.10">
    <property type="match status" value="1"/>
</dbReference>
<dbReference type="OrthoDB" id="283659at2"/>
<evidence type="ECO:0000256" key="3">
    <source>
        <dbReference type="ARBA" id="ARBA00023082"/>
    </source>
</evidence>
<name>A0A5C6FM88_9PLAN</name>
<dbReference type="Pfam" id="PF04542">
    <property type="entry name" value="Sigma70_r2"/>
    <property type="match status" value="1"/>
</dbReference>
<dbReference type="InterPro" id="IPR013249">
    <property type="entry name" value="RNA_pol_sigma70_r4_t2"/>
</dbReference>
<dbReference type="SUPFAM" id="SSF88659">
    <property type="entry name" value="Sigma3 and sigma4 domains of RNA polymerase sigma factors"/>
    <property type="match status" value="1"/>
</dbReference>
<reference evidence="9 10" key="1">
    <citation type="submission" date="2019-02" db="EMBL/GenBank/DDBJ databases">
        <title>Deep-cultivation of Planctomycetes and their phenomic and genomic characterization uncovers novel biology.</title>
        <authorList>
            <person name="Wiegand S."/>
            <person name="Jogler M."/>
            <person name="Boedeker C."/>
            <person name="Pinto D."/>
            <person name="Vollmers J."/>
            <person name="Rivas-Marin E."/>
            <person name="Kohn T."/>
            <person name="Peeters S.H."/>
            <person name="Heuer A."/>
            <person name="Rast P."/>
            <person name="Oberbeckmann S."/>
            <person name="Bunk B."/>
            <person name="Jeske O."/>
            <person name="Meyerdierks A."/>
            <person name="Storesund J.E."/>
            <person name="Kallscheuer N."/>
            <person name="Luecker S."/>
            <person name="Lage O.M."/>
            <person name="Pohl T."/>
            <person name="Merkel B.J."/>
            <person name="Hornburger P."/>
            <person name="Mueller R.-W."/>
            <person name="Bruemmer F."/>
            <person name="Labrenz M."/>
            <person name="Spormann A.M."/>
            <person name="Op Den Camp H."/>
            <person name="Overmann J."/>
            <person name="Amann R."/>
            <person name="Jetten M.S.M."/>
            <person name="Mascher T."/>
            <person name="Medema M.H."/>
            <person name="Devos D.P."/>
            <person name="Kaster A.-K."/>
            <person name="Ovreas L."/>
            <person name="Rohde M."/>
            <person name="Galperin M.Y."/>
            <person name="Jogler C."/>
        </authorList>
    </citation>
    <scope>NUCLEOTIDE SEQUENCE [LARGE SCALE GENOMIC DNA]</scope>
    <source>
        <strain evidence="7 10">Pan14r</strain>
        <strain evidence="8 9">V7</strain>
    </source>
</reference>
<dbReference type="InterPro" id="IPR007627">
    <property type="entry name" value="RNA_pol_sigma70_r2"/>
</dbReference>
<keyword evidence="3" id="KW-0731">Sigma factor</keyword>
<dbReference type="GO" id="GO:0006352">
    <property type="term" value="P:DNA-templated transcription initiation"/>
    <property type="evidence" value="ECO:0007669"/>
    <property type="project" value="InterPro"/>
</dbReference>
<evidence type="ECO:0000313" key="10">
    <source>
        <dbReference type="Proteomes" id="UP000317238"/>
    </source>
</evidence>
<evidence type="ECO:0000256" key="1">
    <source>
        <dbReference type="ARBA" id="ARBA00010641"/>
    </source>
</evidence>
<dbReference type="InterPro" id="IPR013324">
    <property type="entry name" value="RNA_pol_sigma_r3/r4-like"/>
</dbReference>
<feature type="domain" description="RNA polymerase sigma-70 region 2" evidence="5">
    <location>
        <begin position="18"/>
        <end position="75"/>
    </location>
</feature>
<keyword evidence="2" id="KW-0805">Transcription regulation</keyword>